<feature type="chain" id="PRO_5033534715" description="BON domain-containing protein" evidence="1">
    <location>
        <begin position="24"/>
        <end position="228"/>
    </location>
</feature>
<sequence>MKLRSLSLVAMSVGCWLANHAQAQTLPVPSLPPATTVSAPSGNQALADRVAAQLRSSGVAQGADINIVTNGGKVELQGFVRSGSQRDQLMSVVKSVPGVEAVQNTVSVADVQAAPAIAPQGIPQGMTMQGFGPEPAPAQMMGHGHNIHDSNPPKMPGYAWPTYAPYNNLSRVAYPTAYPYNAWPFIGPFYPFPKVPLGWRKVTLEWEDGHWYYGPSGQPQDYWRVRFW</sequence>
<gene>
    <name evidence="3" type="ORF">GMBLW1_28740</name>
</gene>
<dbReference type="PROSITE" id="PS51257">
    <property type="entry name" value="PROKAR_LIPOPROTEIN"/>
    <property type="match status" value="1"/>
</dbReference>
<dbReference type="PROSITE" id="PS50914">
    <property type="entry name" value="BON"/>
    <property type="match status" value="1"/>
</dbReference>
<evidence type="ECO:0000313" key="4">
    <source>
        <dbReference type="Proteomes" id="UP000464378"/>
    </source>
</evidence>
<dbReference type="InParanoid" id="A0A6C2YI47"/>
<protein>
    <recommendedName>
        <fullName evidence="2">BON domain-containing protein</fullName>
    </recommendedName>
</protein>
<dbReference type="InterPro" id="IPR051686">
    <property type="entry name" value="Lipoprotein_DolP"/>
</dbReference>
<feature type="domain" description="BON" evidence="2">
    <location>
        <begin position="42"/>
        <end position="110"/>
    </location>
</feature>
<evidence type="ECO:0000259" key="2">
    <source>
        <dbReference type="PROSITE" id="PS50914"/>
    </source>
</evidence>
<dbReference type="PANTHER" id="PTHR34606:SF15">
    <property type="entry name" value="BON DOMAIN-CONTAINING PROTEIN"/>
    <property type="match status" value="1"/>
</dbReference>
<dbReference type="AlphaFoldDB" id="A0A6C2YI47"/>
<organism evidence="3">
    <name type="scientific">Tuwongella immobilis</name>
    <dbReference type="NCBI Taxonomy" id="692036"/>
    <lineage>
        <taxon>Bacteria</taxon>
        <taxon>Pseudomonadati</taxon>
        <taxon>Planctomycetota</taxon>
        <taxon>Planctomycetia</taxon>
        <taxon>Gemmatales</taxon>
        <taxon>Gemmataceae</taxon>
        <taxon>Tuwongella</taxon>
    </lineage>
</organism>
<dbReference type="Proteomes" id="UP000464378">
    <property type="component" value="Chromosome"/>
</dbReference>
<dbReference type="KEGG" id="tim:GMBLW1_28740"/>
<proteinExistence type="predicted"/>
<dbReference type="Gene3D" id="3.30.1340.30">
    <property type="match status" value="1"/>
</dbReference>
<name>A0A6C2YI47_9BACT</name>
<dbReference type="EMBL" id="LR593887">
    <property type="protein sequence ID" value="VTR97597.1"/>
    <property type="molecule type" value="Genomic_DNA"/>
</dbReference>
<dbReference type="PANTHER" id="PTHR34606">
    <property type="entry name" value="BON DOMAIN-CONTAINING PROTEIN"/>
    <property type="match status" value="1"/>
</dbReference>
<keyword evidence="4" id="KW-1185">Reference proteome</keyword>
<keyword evidence="1" id="KW-0732">Signal</keyword>
<evidence type="ECO:0000256" key="1">
    <source>
        <dbReference type="SAM" id="SignalP"/>
    </source>
</evidence>
<dbReference type="Pfam" id="PF04972">
    <property type="entry name" value="BON"/>
    <property type="match status" value="1"/>
</dbReference>
<dbReference type="EMBL" id="LR586016">
    <property type="protein sequence ID" value="VIP01086.1"/>
    <property type="molecule type" value="Genomic_DNA"/>
</dbReference>
<dbReference type="RefSeq" id="WP_162656319.1">
    <property type="nucleotide sequence ID" value="NZ_LR593887.1"/>
</dbReference>
<feature type="signal peptide" evidence="1">
    <location>
        <begin position="1"/>
        <end position="23"/>
    </location>
</feature>
<reference evidence="3" key="1">
    <citation type="submission" date="2019-04" db="EMBL/GenBank/DDBJ databases">
        <authorList>
            <consortium name="Science for Life Laboratories"/>
        </authorList>
    </citation>
    <scope>NUCLEOTIDE SEQUENCE</scope>
    <source>
        <strain evidence="3">MBLW1</strain>
    </source>
</reference>
<dbReference type="InterPro" id="IPR007055">
    <property type="entry name" value="BON_dom"/>
</dbReference>
<evidence type="ECO:0000313" key="3">
    <source>
        <dbReference type="EMBL" id="VIP01086.1"/>
    </source>
</evidence>
<accession>A0A6C2YI47</accession>